<dbReference type="InterPro" id="IPR000257">
    <property type="entry name" value="Uroporphyrinogen_deCOase"/>
</dbReference>
<dbReference type="InterPro" id="IPR038071">
    <property type="entry name" value="UROD/MetE-like_sf"/>
</dbReference>
<dbReference type="PANTHER" id="PTHR21091:SF169">
    <property type="entry name" value="UROPORPHYRINOGEN DECARBOXYLASE"/>
    <property type="match status" value="1"/>
</dbReference>
<dbReference type="GO" id="GO:0004853">
    <property type="term" value="F:uroporphyrinogen decarboxylase activity"/>
    <property type="evidence" value="ECO:0007669"/>
    <property type="project" value="InterPro"/>
</dbReference>
<dbReference type="OrthoDB" id="9806656at2"/>
<gene>
    <name evidence="2" type="ORF">EHS15_02900</name>
</gene>
<dbReference type="EMBL" id="RQHW01000010">
    <property type="protein sequence ID" value="TGN20557.1"/>
    <property type="molecule type" value="Genomic_DNA"/>
</dbReference>
<comment type="caution">
    <text evidence="2">The sequence shown here is derived from an EMBL/GenBank/DDBJ whole genome shotgun (WGS) entry which is preliminary data.</text>
</comment>
<dbReference type="GO" id="GO:0006783">
    <property type="term" value="P:heme biosynthetic process"/>
    <property type="evidence" value="ECO:0007669"/>
    <property type="project" value="TreeGrafter"/>
</dbReference>
<dbReference type="SUPFAM" id="SSF51726">
    <property type="entry name" value="UROD/MetE-like"/>
    <property type="match status" value="1"/>
</dbReference>
<sequence>MIKTSPETIFKNPRFANAVLGKPQAVPPIWFMRQAGRYHSHYRKLKEKHSFLELCKNPELAAEVALGPIQEFGFDVSILFSDLLFPLEALGMGLDYNPGPILSYHVKSEKDINGFLNLEEAVSKLEFQKKALELTREILPKETSLIGFLGGPWTLYTYAVSGKHDGNLSSAKSNPNLIRSFFDKIVPLLKENLRLQIEGGAELVMLFDTAAGDLDPIHFEEYVRKPLEELSSLYPGRLGYYAKPTTHDQLEGLKTIEGLAGIGIDHRFSLEKSLKNQISKGFLQGNFDQSLLFLPEDELKKVLKKYIAPIKELSLEERKGWVSGLGHGVLQGTPEKNVLLMIHFIREEFYAHS</sequence>
<evidence type="ECO:0000313" key="2">
    <source>
        <dbReference type="EMBL" id="TGN20557.1"/>
    </source>
</evidence>
<reference evidence="2" key="1">
    <citation type="journal article" date="2019" name="PLoS Negl. Trop. Dis.">
        <title>Revisiting the worldwide diversity of Leptospira species in the environment.</title>
        <authorList>
            <person name="Vincent A.T."/>
            <person name="Schiettekatte O."/>
            <person name="Bourhy P."/>
            <person name="Veyrier F.J."/>
            <person name="Picardeau M."/>
        </authorList>
    </citation>
    <scope>NUCLEOTIDE SEQUENCE [LARGE SCALE GENOMIC DNA]</scope>
    <source>
        <strain evidence="2">201300427</strain>
    </source>
</reference>
<dbReference type="AlphaFoldDB" id="A0A4R9M4A3"/>
<feature type="domain" description="Uroporphyrinogen decarboxylase (URO-D)" evidence="1">
    <location>
        <begin position="28"/>
        <end position="37"/>
    </location>
</feature>
<organism evidence="2 3">
    <name type="scientific">Leptospira idonii</name>
    <dbReference type="NCBI Taxonomy" id="1193500"/>
    <lineage>
        <taxon>Bacteria</taxon>
        <taxon>Pseudomonadati</taxon>
        <taxon>Spirochaetota</taxon>
        <taxon>Spirochaetia</taxon>
        <taxon>Leptospirales</taxon>
        <taxon>Leptospiraceae</taxon>
        <taxon>Leptospira</taxon>
    </lineage>
</organism>
<keyword evidence="3" id="KW-1185">Reference proteome</keyword>
<evidence type="ECO:0000313" key="3">
    <source>
        <dbReference type="Proteomes" id="UP000298058"/>
    </source>
</evidence>
<evidence type="ECO:0000259" key="1">
    <source>
        <dbReference type="PROSITE" id="PS00906"/>
    </source>
</evidence>
<accession>A0A4R9M4A3</accession>
<proteinExistence type="predicted"/>
<dbReference type="Proteomes" id="UP000298058">
    <property type="component" value="Unassembled WGS sequence"/>
</dbReference>
<dbReference type="RefSeq" id="WP_135759044.1">
    <property type="nucleotide sequence ID" value="NZ_RQHW01000010.1"/>
</dbReference>
<dbReference type="Gene3D" id="3.20.20.210">
    <property type="match status" value="1"/>
</dbReference>
<dbReference type="PROSITE" id="PS00906">
    <property type="entry name" value="UROD_1"/>
    <property type="match status" value="1"/>
</dbReference>
<name>A0A4R9M4A3_9LEPT</name>
<dbReference type="Pfam" id="PF01208">
    <property type="entry name" value="URO-D"/>
    <property type="match status" value="1"/>
</dbReference>
<dbReference type="PANTHER" id="PTHR21091">
    <property type="entry name" value="METHYLTETRAHYDROFOLATE:HOMOCYSTEINE METHYLTRANSFERASE RELATED"/>
    <property type="match status" value="1"/>
</dbReference>
<dbReference type="GO" id="GO:0005829">
    <property type="term" value="C:cytosol"/>
    <property type="evidence" value="ECO:0007669"/>
    <property type="project" value="TreeGrafter"/>
</dbReference>
<protein>
    <submittedName>
        <fullName evidence="2">Uroporphyrinogen decarboxylase</fullName>
    </submittedName>
</protein>